<dbReference type="Proteomes" id="UP001151760">
    <property type="component" value="Unassembled WGS sequence"/>
</dbReference>
<reference evidence="2" key="1">
    <citation type="journal article" date="2022" name="Int. J. Mol. Sci.">
        <title>Draft Genome of Tanacetum Coccineum: Genomic Comparison of Closely Related Tanacetum-Family Plants.</title>
        <authorList>
            <person name="Yamashiro T."/>
            <person name="Shiraishi A."/>
            <person name="Nakayama K."/>
            <person name="Satake H."/>
        </authorList>
    </citation>
    <scope>NUCLEOTIDE SEQUENCE</scope>
</reference>
<keyword evidence="1" id="KW-0175">Coiled coil</keyword>
<gene>
    <name evidence="2" type="ORF">Tco_0821926</name>
</gene>
<reference evidence="2" key="2">
    <citation type="submission" date="2022-01" db="EMBL/GenBank/DDBJ databases">
        <authorList>
            <person name="Yamashiro T."/>
            <person name="Shiraishi A."/>
            <person name="Satake H."/>
            <person name="Nakayama K."/>
        </authorList>
    </citation>
    <scope>NUCLEOTIDE SEQUENCE</scope>
</reference>
<organism evidence="2 3">
    <name type="scientific">Tanacetum coccineum</name>
    <dbReference type="NCBI Taxonomy" id="301880"/>
    <lineage>
        <taxon>Eukaryota</taxon>
        <taxon>Viridiplantae</taxon>
        <taxon>Streptophyta</taxon>
        <taxon>Embryophyta</taxon>
        <taxon>Tracheophyta</taxon>
        <taxon>Spermatophyta</taxon>
        <taxon>Magnoliopsida</taxon>
        <taxon>eudicotyledons</taxon>
        <taxon>Gunneridae</taxon>
        <taxon>Pentapetalae</taxon>
        <taxon>asterids</taxon>
        <taxon>campanulids</taxon>
        <taxon>Asterales</taxon>
        <taxon>Asteraceae</taxon>
        <taxon>Asteroideae</taxon>
        <taxon>Anthemideae</taxon>
        <taxon>Anthemidinae</taxon>
        <taxon>Tanacetum</taxon>
    </lineage>
</organism>
<sequence length="379" mass="42394">MSYLFKTAHSIVKKPIHKNTSFKNSNINQRVNTVRGKKINTARPKAVVNVVKRNNVNVVKASACCVWKPKHKVLDHVSKHNSASITLKKFDYIDAQGISKSVMAWVPQKKLIFLSNVQGNPKMDLQDQGVIDGRCSRHMTGNTSYLINYEEIDGGYVAFSGNPKGGKITGKVSKVLDLEKTKTTQQNEIASLKRRVKKLEKKNRSRTHKLKRLYKVGLTARVESSDNEESLGEDASKQGRIDDIDADEEITLVSVQNVDEEMFDVNVLDGEEVFVAEQEVAANEKDDEVNVVEEVVEVINTAKLITDATTVSATTTTTDDDGDITLAQALIEIKSKGILIEPMKPMKKQDQIRRDKATALKLQAEFDEEERLAREKAKK</sequence>
<proteinExistence type="predicted"/>
<protein>
    <submittedName>
        <fullName evidence="2">Uncharacterized protein</fullName>
    </submittedName>
</protein>
<comment type="caution">
    <text evidence="2">The sequence shown here is derived from an EMBL/GenBank/DDBJ whole genome shotgun (WGS) entry which is preliminary data.</text>
</comment>
<evidence type="ECO:0000313" key="3">
    <source>
        <dbReference type="Proteomes" id="UP001151760"/>
    </source>
</evidence>
<evidence type="ECO:0000256" key="1">
    <source>
        <dbReference type="SAM" id="Coils"/>
    </source>
</evidence>
<dbReference type="EMBL" id="BQNB010012220">
    <property type="protein sequence ID" value="GJT00757.1"/>
    <property type="molecule type" value="Genomic_DNA"/>
</dbReference>
<evidence type="ECO:0000313" key="2">
    <source>
        <dbReference type="EMBL" id="GJT00757.1"/>
    </source>
</evidence>
<keyword evidence="3" id="KW-1185">Reference proteome</keyword>
<accession>A0ABQ5AGM4</accession>
<name>A0ABQ5AGM4_9ASTR</name>
<feature type="coiled-coil region" evidence="1">
    <location>
        <begin position="175"/>
        <end position="209"/>
    </location>
</feature>